<dbReference type="Proteomes" id="UP000007136">
    <property type="component" value="Chromosome"/>
</dbReference>
<protein>
    <submittedName>
        <fullName evidence="1">Uncharacterized protein</fullName>
    </submittedName>
</protein>
<reference evidence="1" key="1">
    <citation type="submission" date="2008-04" db="EMBL/GenBank/DDBJ databases">
        <title>Complete sequence of chromosome of Methylobacterium populi BJ001.</title>
        <authorList>
            <consortium name="US DOE Joint Genome Institute"/>
            <person name="Copeland A."/>
            <person name="Lucas S."/>
            <person name="Lapidus A."/>
            <person name="Glavina del Rio T."/>
            <person name="Dalin E."/>
            <person name="Tice H."/>
            <person name="Bruce D."/>
            <person name="Goodwin L."/>
            <person name="Pitluck S."/>
            <person name="Chertkov O."/>
            <person name="Brettin T."/>
            <person name="Detter J.C."/>
            <person name="Han C."/>
            <person name="Kuske C.R."/>
            <person name="Schmutz J."/>
            <person name="Larimer F."/>
            <person name="Land M."/>
            <person name="Hauser L."/>
            <person name="Kyrpides N."/>
            <person name="Mikhailova N."/>
            <person name="Marx C."/>
            <person name="Richardson P."/>
        </authorList>
    </citation>
    <scope>NUCLEOTIDE SEQUENCE [LARGE SCALE GENOMIC DNA]</scope>
    <source>
        <strain evidence="1">BJ001</strain>
    </source>
</reference>
<organism evidence="1 2">
    <name type="scientific">Methylorubrum populi (strain ATCC BAA-705 / NCIMB 13946 / BJ001)</name>
    <name type="common">Methylobacterium populi</name>
    <dbReference type="NCBI Taxonomy" id="441620"/>
    <lineage>
        <taxon>Bacteria</taxon>
        <taxon>Pseudomonadati</taxon>
        <taxon>Pseudomonadota</taxon>
        <taxon>Alphaproteobacteria</taxon>
        <taxon>Hyphomicrobiales</taxon>
        <taxon>Methylobacteriaceae</taxon>
        <taxon>Methylorubrum</taxon>
    </lineage>
</organism>
<dbReference type="RefSeq" id="WP_012454569.1">
    <property type="nucleotide sequence ID" value="NC_010725.1"/>
</dbReference>
<dbReference type="EMBL" id="CP001029">
    <property type="protein sequence ID" value="ACB80847.1"/>
    <property type="molecule type" value="Genomic_DNA"/>
</dbReference>
<dbReference type="AlphaFoldDB" id="B1ZCX8"/>
<dbReference type="HOGENOM" id="CLU_2494341_0_0_5"/>
<accession>B1ZCX8</accession>
<evidence type="ECO:0000313" key="1">
    <source>
        <dbReference type="EMBL" id="ACB80847.1"/>
    </source>
</evidence>
<sequence>MKTILVIEANGGVRDTRVTSSDGRDLTHLITAVRWSHNAGDAPKAEVEVNCTPARLQGEVTKITDQSGREIRRIVYADGTELSSEG</sequence>
<dbReference type="KEGG" id="mpo:Mpop_2692"/>
<proteinExistence type="predicted"/>
<name>B1ZCX8_METPB</name>
<gene>
    <name evidence="1" type="ordered locus">Mpop_2692</name>
</gene>
<evidence type="ECO:0000313" key="2">
    <source>
        <dbReference type="Proteomes" id="UP000007136"/>
    </source>
</evidence>